<dbReference type="Proteomes" id="UP000535406">
    <property type="component" value="Unassembled WGS sequence"/>
</dbReference>
<reference evidence="2 3" key="1">
    <citation type="submission" date="2020-08" db="EMBL/GenBank/DDBJ databases">
        <title>Genomic Encyclopedia of Type Strains, Phase IV (KMG-IV): sequencing the most valuable type-strain genomes for metagenomic binning, comparative biology and taxonomic classification.</title>
        <authorList>
            <person name="Goeker M."/>
        </authorList>
    </citation>
    <scope>NUCLEOTIDE SEQUENCE [LARGE SCALE GENOMIC DNA]</scope>
    <source>
        <strain evidence="2 3">DSM 21319</strain>
    </source>
</reference>
<sequence>MAISPPSDLVLDVVRAADPAQVQEAQAKLKSNRAAFEANSLAEAGAGFQAAVGILNRDTAASHAAASSGSVTAVGAKAVPEHLRKFESMVLQNFVKSMMPTESEELYGKGTAGEMWRGMMADQLGEALAKGGGIGIAESLAGKSGITTNPRDRDTDRVAAGMVETLQRQAFADLIPSVKEDDKKKA</sequence>
<dbReference type="AlphaFoldDB" id="A0A7W7YWQ8"/>
<evidence type="ECO:0000313" key="2">
    <source>
        <dbReference type="EMBL" id="MBB5043781.1"/>
    </source>
</evidence>
<keyword evidence="3" id="KW-1185">Reference proteome</keyword>
<dbReference type="EMBL" id="JACHIK010000011">
    <property type="protein sequence ID" value="MBB5043781.1"/>
    <property type="molecule type" value="Genomic_DNA"/>
</dbReference>
<protein>
    <submittedName>
        <fullName evidence="2">Rod binding domain-containing protein</fullName>
    </submittedName>
</protein>
<organism evidence="2 3">
    <name type="scientific">Shinella fusca</name>
    <dbReference type="NCBI Taxonomy" id="544480"/>
    <lineage>
        <taxon>Bacteria</taxon>
        <taxon>Pseudomonadati</taxon>
        <taxon>Pseudomonadota</taxon>
        <taxon>Alphaproteobacteria</taxon>
        <taxon>Hyphomicrobiales</taxon>
        <taxon>Rhizobiaceae</taxon>
        <taxon>Shinella</taxon>
    </lineage>
</organism>
<evidence type="ECO:0000313" key="3">
    <source>
        <dbReference type="Proteomes" id="UP000535406"/>
    </source>
</evidence>
<accession>A0A7W7YWQ8</accession>
<name>A0A7W7YWQ8_9HYPH</name>
<dbReference type="InterPro" id="IPR019301">
    <property type="entry name" value="Flagellar_prot_FlgJ_N"/>
</dbReference>
<comment type="caution">
    <text evidence="2">The sequence shown here is derived from an EMBL/GenBank/DDBJ whole genome shotgun (WGS) entry which is preliminary data.</text>
</comment>
<dbReference type="Pfam" id="PF10135">
    <property type="entry name" value="Rod-binding"/>
    <property type="match status" value="1"/>
</dbReference>
<dbReference type="RefSeq" id="WP_184145147.1">
    <property type="nucleotide sequence ID" value="NZ_JACHIK010000011.1"/>
</dbReference>
<evidence type="ECO:0000259" key="1">
    <source>
        <dbReference type="Pfam" id="PF10135"/>
    </source>
</evidence>
<proteinExistence type="predicted"/>
<gene>
    <name evidence="2" type="ORF">HNQ66_003192</name>
</gene>
<feature type="domain" description="Flagellar protein FlgJ N-terminal" evidence="1">
    <location>
        <begin position="96"/>
        <end position="140"/>
    </location>
</feature>